<feature type="transmembrane region" description="Helical" evidence="2">
    <location>
        <begin position="20"/>
        <end position="36"/>
    </location>
</feature>
<evidence type="ECO:0000313" key="3">
    <source>
        <dbReference type="EMBL" id="CDW22212.1"/>
    </source>
</evidence>
<name>A0A0K2T9G7_LEPSM</name>
<keyword evidence="2" id="KW-0472">Membrane</keyword>
<feature type="compositionally biased region" description="Basic and acidic residues" evidence="1">
    <location>
        <begin position="285"/>
        <end position="298"/>
    </location>
</feature>
<organism evidence="3">
    <name type="scientific">Lepeophtheirus salmonis</name>
    <name type="common">Salmon louse</name>
    <name type="synonym">Caligus salmonis</name>
    <dbReference type="NCBI Taxonomy" id="72036"/>
    <lineage>
        <taxon>Eukaryota</taxon>
        <taxon>Metazoa</taxon>
        <taxon>Ecdysozoa</taxon>
        <taxon>Arthropoda</taxon>
        <taxon>Crustacea</taxon>
        <taxon>Multicrustacea</taxon>
        <taxon>Hexanauplia</taxon>
        <taxon>Copepoda</taxon>
        <taxon>Siphonostomatoida</taxon>
        <taxon>Caligidae</taxon>
        <taxon>Lepeophtheirus</taxon>
    </lineage>
</organism>
<reference evidence="3" key="1">
    <citation type="submission" date="2014-05" db="EMBL/GenBank/DDBJ databases">
        <authorList>
            <person name="Chronopoulou M."/>
        </authorList>
    </citation>
    <scope>NUCLEOTIDE SEQUENCE</scope>
    <source>
        <tissue evidence="3">Whole organism</tissue>
    </source>
</reference>
<keyword evidence="2" id="KW-1133">Transmembrane helix</keyword>
<evidence type="ECO:0000256" key="1">
    <source>
        <dbReference type="SAM" id="MobiDB-lite"/>
    </source>
</evidence>
<sequence length="480" mass="54590">LQAAEKTQDSKNLKKIMETLNFKCFFIVCMFLNYGIRGQAPTLDRWLSVFFRELSRNVSPEVLEESVMKNVDKLVLIQIPQSIKATFPLGVRLGPCEEEEEQGYSVAFATDMTPSQSFSVACMKIDGYKAQPLSNFTPTPKDTYEKSLALLLKLYPDIKVSLPFTPEEVQNFIKKQGYEDKKANDLEEEILDIQSRDNYLSRSIPTLENLYERASSRLQEEEEKEPSILLKDDSDDYVSNELDDSGFEDPFFSVDSWDKTGDNEETFPNPRSNQNEEELDLDISENDKGNDEETDYDNDREYNEEMGINRHDDDDERFTLDTENSLGSAFDVEELDKAPYKTKYETVLGILLTILAFVAIIVLIYIYRRQQRSRMFQVSGPSTPSSRTSPNEHNIFEPQILQMSKEDPEGSFITEDHTATIKTGQLLAVKVASSRHSSASSSRSNPFLGSETEIPKIPGPPTTPNTPTSRRSTNSFGPQY</sequence>
<feature type="region of interest" description="Disordered" evidence="1">
    <location>
        <begin position="433"/>
        <end position="480"/>
    </location>
</feature>
<evidence type="ECO:0000256" key="2">
    <source>
        <dbReference type="SAM" id="Phobius"/>
    </source>
</evidence>
<feature type="non-terminal residue" evidence="3">
    <location>
        <position position="1"/>
    </location>
</feature>
<dbReference type="EMBL" id="HACA01004851">
    <property type="protein sequence ID" value="CDW22212.1"/>
    <property type="molecule type" value="Transcribed_RNA"/>
</dbReference>
<feature type="compositionally biased region" description="Acidic residues" evidence="1">
    <location>
        <begin position="233"/>
        <end position="247"/>
    </location>
</feature>
<feature type="transmembrane region" description="Helical" evidence="2">
    <location>
        <begin position="347"/>
        <end position="367"/>
    </location>
</feature>
<feature type="compositionally biased region" description="Low complexity" evidence="1">
    <location>
        <begin position="433"/>
        <end position="444"/>
    </location>
</feature>
<feature type="compositionally biased region" description="Acidic residues" evidence="1">
    <location>
        <begin position="275"/>
        <end position="284"/>
    </location>
</feature>
<feature type="compositionally biased region" description="Low complexity" evidence="1">
    <location>
        <begin position="465"/>
        <end position="474"/>
    </location>
</feature>
<dbReference type="AlphaFoldDB" id="A0A0K2T9G7"/>
<accession>A0A0K2T9G7</accession>
<keyword evidence="2" id="KW-0812">Transmembrane</keyword>
<proteinExistence type="predicted"/>
<protein>
    <submittedName>
        <fullName evidence="3">Uncharacterized protein</fullName>
    </submittedName>
</protein>
<feature type="region of interest" description="Disordered" evidence="1">
    <location>
        <begin position="215"/>
        <end position="298"/>
    </location>
</feature>